<dbReference type="InterPro" id="IPR002921">
    <property type="entry name" value="Fungal_lipase-type"/>
</dbReference>
<comment type="caution">
    <text evidence="3">The sequence shown here is derived from an EMBL/GenBank/DDBJ whole genome shotgun (WGS) entry which is preliminary data.</text>
</comment>
<keyword evidence="4" id="KW-1185">Reference proteome</keyword>
<dbReference type="SUPFAM" id="SSF53474">
    <property type="entry name" value="alpha/beta-Hydrolases"/>
    <property type="match status" value="1"/>
</dbReference>
<dbReference type="Gene3D" id="3.40.50.1820">
    <property type="entry name" value="alpha/beta hydrolase"/>
    <property type="match status" value="1"/>
</dbReference>
<dbReference type="InterPro" id="IPR051218">
    <property type="entry name" value="Sec_MonoDiacylglyc_Lipase"/>
</dbReference>
<feature type="domain" description="Fungal lipase-type" evidence="2">
    <location>
        <begin position="244"/>
        <end position="380"/>
    </location>
</feature>
<sequence>MSARLLTILALMVVAVTRRRSLVGAVPYPHNFLSNLFNTRPVNQPNVDLSLKELTPVVDVIDWEAPELPASPLVGDSPAEVRTSEIIQWATQICDQYLGSNSAKQAPVSLGLNTTVAEFCIPSERRGTDASGDSATLIESVSFKDDVDSQGSSKKESKLQRLRRLELALKRSWLSKVFVSEAKLIELKYRLNYAFAPYGKRRRLRERLTLDENLIQHTVQLFKGRVKPCRGFVAVDRSQRRIMVVFRGSTVRALSTFVADAKLFPTAWPGFWAHSKAHRGFVGVHKLCYDAYAPLVRQYLSIYSQARVIFIGHSLGGALGILGAVEFSRHYPEHQGRLEVTTFGSPRIGSKDFSRNYNLLNIPTNRVTNGFDFVSNLPFFYGYTHVAGEIYIIPETHETVYCEYNQETLEEDKSCSNRITFKMSRLQDHSSYWGISDYQPYRLRTPSAVTLALPGAAQ</sequence>
<feature type="chain" id="PRO_5040886534" description="Fungal lipase-type domain-containing protein" evidence="1">
    <location>
        <begin position="19"/>
        <end position="458"/>
    </location>
</feature>
<dbReference type="OrthoDB" id="438440at2759"/>
<evidence type="ECO:0000313" key="4">
    <source>
        <dbReference type="Proteomes" id="UP001150569"/>
    </source>
</evidence>
<organism evidence="3 4">
    <name type="scientific">Tieghemiomyces parasiticus</name>
    <dbReference type="NCBI Taxonomy" id="78921"/>
    <lineage>
        <taxon>Eukaryota</taxon>
        <taxon>Fungi</taxon>
        <taxon>Fungi incertae sedis</taxon>
        <taxon>Zoopagomycota</taxon>
        <taxon>Kickxellomycotina</taxon>
        <taxon>Dimargaritomycetes</taxon>
        <taxon>Dimargaritales</taxon>
        <taxon>Dimargaritaceae</taxon>
        <taxon>Tieghemiomyces</taxon>
    </lineage>
</organism>
<dbReference type="Proteomes" id="UP001150569">
    <property type="component" value="Unassembled WGS sequence"/>
</dbReference>
<dbReference type="InterPro" id="IPR029058">
    <property type="entry name" value="AB_hydrolase_fold"/>
</dbReference>
<dbReference type="CDD" id="cd00519">
    <property type="entry name" value="Lipase_3"/>
    <property type="match status" value="1"/>
</dbReference>
<gene>
    <name evidence="3" type="ORF">IWQ60_005083</name>
</gene>
<reference evidence="3" key="1">
    <citation type="submission" date="2022-07" db="EMBL/GenBank/DDBJ databases">
        <title>Phylogenomic reconstructions and comparative analyses of Kickxellomycotina fungi.</title>
        <authorList>
            <person name="Reynolds N.K."/>
            <person name="Stajich J.E."/>
            <person name="Barry K."/>
            <person name="Grigoriev I.V."/>
            <person name="Crous P."/>
            <person name="Smith M.E."/>
        </authorList>
    </citation>
    <scope>NUCLEOTIDE SEQUENCE</scope>
    <source>
        <strain evidence="3">RSA 861</strain>
    </source>
</reference>
<dbReference type="PANTHER" id="PTHR45856">
    <property type="entry name" value="ALPHA/BETA-HYDROLASES SUPERFAMILY PROTEIN"/>
    <property type="match status" value="1"/>
</dbReference>
<evidence type="ECO:0000259" key="2">
    <source>
        <dbReference type="Pfam" id="PF01764"/>
    </source>
</evidence>
<evidence type="ECO:0000256" key="1">
    <source>
        <dbReference type="SAM" id="SignalP"/>
    </source>
</evidence>
<dbReference type="Pfam" id="PF01764">
    <property type="entry name" value="Lipase_3"/>
    <property type="match status" value="1"/>
</dbReference>
<keyword evidence="1" id="KW-0732">Signal</keyword>
<dbReference type="PANTHER" id="PTHR45856:SF24">
    <property type="entry name" value="FUNGAL LIPASE-LIKE DOMAIN-CONTAINING PROTEIN"/>
    <property type="match status" value="1"/>
</dbReference>
<protein>
    <recommendedName>
        <fullName evidence="2">Fungal lipase-type domain-containing protein</fullName>
    </recommendedName>
</protein>
<dbReference type="AlphaFoldDB" id="A0A9W8ACG6"/>
<proteinExistence type="predicted"/>
<dbReference type="GO" id="GO:0006629">
    <property type="term" value="P:lipid metabolic process"/>
    <property type="evidence" value="ECO:0007669"/>
    <property type="project" value="InterPro"/>
</dbReference>
<name>A0A9W8ACG6_9FUNG</name>
<dbReference type="EMBL" id="JANBPT010000262">
    <property type="protein sequence ID" value="KAJ1924636.1"/>
    <property type="molecule type" value="Genomic_DNA"/>
</dbReference>
<accession>A0A9W8ACG6</accession>
<feature type="signal peptide" evidence="1">
    <location>
        <begin position="1"/>
        <end position="18"/>
    </location>
</feature>
<evidence type="ECO:0000313" key="3">
    <source>
        <dbReference type="EMBL" id="KAJ1924636.1"/>
    </source>
</evidence>